<evidence type="ECO:0000259" key="2">
    <source>
        <dbReference type="Pfam" id="PF00534"/>
    </source>
</evidence>
<dbReference type="Pfam" id="PF13439">
    <property type="entry name" value="Glyco_transf_4"/>
    <property type="match status" value="1"/>
</dbReference>
<dbReference type="SUPFAM" id="SSF53756">
    <property type="entry name" value="UDP-Glycosyltransferase/glycogen phosphorylase"/>
    <property type="match status" value="1"/>
</dbReference>
<dbReference type="Pfam" id="PF00534">
    <property type="entry name" value="Glycos_transf_1"/>
    <property type="match status" value="1"/>
</dbReference>
<dbReference type="InterPro" id="IPR028098">
    <property type="entry name" value="Glyco_trans_4-like_N"/>
</dbReference>
<dbReference type="Gene3D" id="3.40.50.2000">
    <property type="entry name" value="Glycogen Phosphorylase B"/>
    <property type="match status" value="2"/>
</dbReference>
<reference evidence="5" key="1">
    <citation type="submission" date="2018-02" db="EMBL/GenBank/DDBJ databases">
        <authorList>
            <person name="Hausmann B."/>
        </authorList>
    </citation>
    <scope>NUCLEOTIDE SEQUENCE [LARGE SCALE GENOMIC DNA]</scope>
    <source>
        <strain evidence="5">Peat soil MAG SbA5</strain>
    </source>
</reference>
<dbReference type="PANTHER" id="PTHR46401">
    <property type="entry name" value="GLYCOSYLTRANSFERASE WBBK-RELATED"/>
    <property type="match status" value="1"/>
</dbReference>
<sequence>MKILIAAASFATSISGLQRHAFNLARCLLLRAEVSNLHLVVAPWQCDLAQTAGLPTDVRLSIHIADISRSSLSRNLWYYRLLPQLARRLQVDLVHLSYPMPLNAAAFHCPTVVSLHDLYPYEIPMNFGFPKFILNRIVLQQCLRSADAIACVSGATRIRLKQYALAAVWQKAVGIYNCVEPTLVLSSVCPLPGLRDEPFLLCVAQHRRNKNIPTLIRTFDRLLHSGEIEPNSRLVIVGMAGPESGRIRRLVASRGLGGSVDLLEDLSEHELQWCYRHCAALVAPSLTEGFGLPVAEGLLAGCRIVCSDIAAHREIGDGHCQFVSLREYAVEALAGAIVDALRKPKGEPIALPQLSAHVLARQYMSLYRRLVLSESHAEDARAAGSLKIGTSESRSI</sequence>
<dbReference type="EMBL" id="OKRB01000120">
    <property type="protein sequence ID" value="SPE27764.1"/>
    <property type="molecule type" value="Genomic_DNA"/>
</dbReference>
<evidence type="ECO:0000256" key="1">
    <source>
        <dbReference type="ARBA" id="ARBA00022679"/>
    </source>
</evidence>
<feature type="domain" description="Glycosyltransferase subfamily 4-like N-terminal" evidence="3">
    <location>
        <begin position="15"/>
        <end position="181"/>
    </location>
</feature>
<evidence type="ECO:0000313" key="4">
    <source>
        <dbReference type="EMBL" id="SPE27764.1"/>
    </source>
</evidence>
<accession>A0A2N9LX16</accession>
<dbReference type="InterPro" id="IPR001296">
    <property type="entry name" value="Glyco_trans_1"/>
</dbReference>
<gene>
    <name evidence="4" type="ORF">SBA5_600006</name>
</gene>
<proteinExistence type="predicted"/>
<dbReference type="GO" id="GO:0016757">
    <property type="term" value="F:glycosyltransferase activity"/>
    <property type="evidence" value="ECO:0007669"/>
    <property type="project" value="InterPro"/>
</dbReference>
<dbReference type="CDD" id="cd03809">
    <property type="entry name" value="GT4_MtfB-like"/>
    <property type="match status" value="1"/>
</dbReference>
<dbReference type="Proteomes" id="UP000239735">
    <property type="component" value="Unassembled WGS sequence"/>
</dbReference>
<dbReference type="AlphaFoldDB" id="A0A2N9LX16"/>
<organism evidence="4 5">
    <name type="scientific">Candidatus Sulfuritelmatomonas gaucii</name>
    <dbReference type="NCBI Taxonomy" id="2043161"/>
    <lineage>
        <taxon>Bacteria</taxon>
        <taxon>Pseudomonadati</taxon>
        <taxon>Acidobacteriota</taxon>
        <taxon>Terriglobia</taxon>
        <taxon>Terriglobales</taxon>
        <taxon>Acidobacteriaceae</taxon>
        <taxon>Candidatus Sulfuritelmatomonas</taxon>
    </lineage>
</organism>
<protein>
    <submittedName>
        <fullName evidence="4">Glycosyl transferase group 1</fullName>
    </submittedName>
</protein>
<keyword evidence="1 4" id="KW-0808">Transferase</keyword>
<evidence type="ECO:0000313" key="5">
    <source>
        <dbReference type="Proteomes" id="UP000239735"/>
    </source>
</evidence>
<dbReference type="PANTHER" id="PTHR46401:SF2">
    <property type="entry name" value="GLYCOSYLTRANSFERASE WBBK-RELATED"/>
    <property type="match status" value="1"/>
</dbReference>
<feature type="domain" description="Glycosyl transferase family 1" evidence="2">
    <location>
        <begin position="196"/>
        <end position="344"/>
    </location>
</feature>
<dbReference type="OrthoDB" id="9802525at2"/>
<evidence type="ECO:0000259" key="3">
    <source>
        <dbReference type="Pfam" id="PF13439"/>
    </source>
</evidence>
<name>A0A2N9LX16_9BACT</name>